<sequence>MSETPWRHLDAELAAWADAGRTVTLWWRDDDAVAVTDQLDHLAAVSADNAAPVTLAVIPAEAEPALAPWVAARPTLNVAQHGLNHANHSTADEPGASEFPASRPLAVRAADLAEGWGRLTALFGSDAPVPMMVAPFNKVGPDLPRVLPSVGLAALSVHGPRASWADAPVAVVNTHVDLLRWKPHAQFIGTDKAVRRLVAALASRRLGRDESGAAQDPNEPVGLLTHHRVHQDDIRVFLADLLPRLRHPAVRWADARALVAEAPTP</sequence>
<comment type="caution">
    <text evidence="1">The sequence shown here is derived from an EMBL/GenBank/DDBJ whole genome shotgun (WGS) entry which is preliminary data.</text>
</comment>
<proteinExistence type="predicted"/>
<dbReference type="OrthoDB" id="6086702at2"/>
<dbReference type="Gene3D" id="3.20.20.370">
    <property type="entry name" value="Glycoside hydrolase/deacetylase"/>
    <property type="match status" value="1"/>
</dbReference>
<accession>A0A7X1ZFM7</accession>
<dbReference type="InterPro" id="IPR011330">
    <property type="entry name" value="Glyco_hydro/deAcase_b/a-brl"/>
</dbReference>
<evidence type="ECO:0008006" key="3">
    <source>
        <dbReference type="Google" id="ProtNLM"/>
    </source>
</evidence>
<dbReference type="EMBL" id="WIVE01000051">
    <property type="protein sequence ID" value="MQX37678.1"/>
    <property type="molecule type" value="Genomic_DNA"/>
</dbReference>
<dbReference type="GO" id="GO:0005975">
    <property type="term" value="P:carbohydrate metabolic process"/>
    <property type="evidence" value="ECO:0007669"/>
    <property type="project" value="InterPro"/>
</dbReference>
<dbReference type="RefSeq" id="WP_153345397.1">
    <property type="nucleotide sequence ID" value="NZ_WIVE01000051.1"/>
</dbReference>
<evidence type="ECO:0000313" key="2">
    <source>
        <dbReference type="Proteomes" id="UP000434582"/>
    </source>
</evidence>
<protein>
    <recommendedName>
        <fullName evidence="3">Polysaccharide deacetylase</fullName>
    </recommendedName>
</protein>
<gene>
    <name evidence="1" type="ORF">GHC57_14230</name>
</gene>
<dbReference type="SUPFAM" id="SSF88713">
    <property type="entry name" value="Glycoside hydrolase/deacetylase"/>
    <property type="match status" value="1"/>
</dbReference>
<name>A0A7X1ZFM7_9PROT</name>
<organism evidence="1 2">
    <name type="scientific">Roseospira navarrensis</name>
    <dbReference type="NCBI Taxonomy" id="140058"/>
    <lineage>
        <taxon>Bacteria</taxon>
        <taxon>Pseudomonadati</taxon>
        <taxon>Pseudomonadota</taxon>
        <taxon>Alphaproteobacteria</taxon>
        <taxon>Rhodospirillales</taxon>
        <taxon>Rhodospirillaceae</taxon>
        <taxon>Roseospira</taxon>
    </lineage>
</organism>
<evidence type="ECO:0000313" key="1">
    <source>
        <dbReference type="EMBL" id="MQX37678.1"/>
    </source>
</evidence>
<keyword evidence="2" id="KW-1185">Reference proteome</keyword>
<dbReference type="AlphaFoldDB" id="A0A7X1ZFM7"/>
<dbReference type="Proteomes" id="UP000434582">
    <property type="component" value="Unassembled WGS sequence"/>
</dbReference>
<reference evidence="1 2" key="1">
    <citation type="submission" date="2019-10" db="EMBL/GenBank/DDBJ databases">
        <title>Draft whole-genome sequence of the purple nonsulfur photosynthetic bacterium Roseospira navarrensis DSM 15114.</title>
        <authorList>
            <person name="Kyndt J.A."/>
            <person name="Meyer T.E."/>
        </authorList>
    </citation>
    <scope>NUCLEOTIDE SEQUENCE [LARGE SCALE GENOMIC DNA]</scope>
    <source>
        <strain evidence="1 2">DSM 15114</strain>
    </source>
</reference>